<reference evidence="1" key="1">
    <citation type="journal article" date="2014" name="Nat. Commun.">
        <title>The tobacco genome sequence and its comparison with those of tomato and potato.</title>
        <authorList>
            <person name="Sierro N."/>
            <person name="Battey J.N."/>
            <person name="Ouadi S."/>
            <person name="Bakaher N."/>
            <person name="Bovet L."/>
            <person name="Willig A."/>
            <person name="Goepfert S."/>
            <person name="Peitsch M.C."/>
            <person name="Ivanov N.V."/>
        </authorList>
    </citation>
    <scope>NUCLEOTIDE SEQUENCE [LARGE SCALE GENOMIC DNA]</scope>
</reference>
<name>A0A1S4AW12_TOBAC</name>
<dbReference type="Gene3D" id="3.60.10.10">
    <property type="entry name" value="Endonuclease/exonuclease/phosphatase"/>
    <property type="match status" value="1"/>
</dbReference>
<sequence>MAEVPEKGQAGSMVIIWDASIVRVHDFLRRIQEIHATIEVSLGGCLVAVGSHIGSSTGGYGEVFGGFDFGERNDGGTSLLDFASAFELVIVNSIFLKREEHLVTFLSMVAKTQIDYLLFRRYDRGLCEDCKVIPSENLTTQHRLLVMDVGILMKRKKRFVWGQSRIRWEALSKDNVQELEGRLTTMGAWKSGGDVSAIGRQWRTVNGRQRKSCWEF</sequence>
<proteinExistence type="predicted"/>
<dbReference type="InterPro" id="IPR036691">
    <property type="entry name" value="Endo/exonu/phosph_ase_sf"/>
</dbReference>
<dbReference type="Proteomes" id="UP000790787">
    <property type="component" value="Chromosome 6"/>
</dbReference>
<accession>A0A1S4AW12</accession>
<dbReference type="KEGG" id="nta:107801888"/>
<dbReference type="PANTHER" id="PTHR23227:SF67">
    <property type="entry name" value="CRANIOFACIAL DEVELOPMENT PROTEIN 2-LIKE"/>
    <property type="match status" value="1"/>
</dbReference>
<dbReference type="PANTHER" id="PTHR23227">
    <property type="entry name" value="BUCENTAUR RELATED"/>
    <property type="match status" value="1"/>
</dbReference>
<evidence type="ECO:0000313" key="1">
    <source>
        <dbReference type="Proteomes" id="UP000790787"/>
    </source>
</evidence>
<organism evidence="1 2">
    <name type="scientific">Nicotiana tabacum</name>
    <name type="common">Common tobacco</name>
    <dbReference type="NCBI Taxonomy" id="4097"/>
    <lineage>
        <taxon>Eukaryota</taxon>
        <taxon>Viridiplantae</taxon>
        <taxon>Streptophyta</taxon>
        <taxon>Embryophyta</taxon>
        <taxon>Tracheophyta</taxon>
        <taxon>Spermatophyta</taxon>
        <taxon>Magnoliopsida</taxon>
        <taxon>eudicotyledons</taxon>
        <taxon>Gunneridae</taxon>
        <taxon>Pentapetalae</taxon>
        <taxon>asterids</taxon>
        <taxon>lamiids</taxon>
        <taxon>Solanales</taxon>
        <taxon>Solanaceae</taxon>
        <taxon>Nicotianoideae</taxon>
        <taxon>Nicotianeae</taxon>
        <taxon>Nicotiana</taxon>
    </lineage>
</organism>
<evidence type="ECO:0000313" key="2">
    <source>
        <dbReference type="RefSeq" id="XP_016480780.1"/>
    </source>
</evidence>
<dbReference type="GeneID" id="107801888"/>
<dbReference type="AlphaFoldDB" id="A0A1S4AW12"/>
<dbReference type="InterPro" id="IPR027124">
    <property type="entry name" value="Swc5/CFDP1/2"/>
</dbReference>
<protein>
    <submittedName>
        <fullName evidence="2">Craniofacial development protein 2-like</fullName>
    </submittedName>
    <submittedName>
        <fullName evidence="2">Uncharacterized protein LOC107801888</fullName>
    </submittedName>
</protein>
<dbReference type="PaxDb" id="4097-A0A1S4AW12"/>
<dbReference type="STRING" id="4097.A0A1S4AW12"/>
<dbReference type="RefSeq" id="XP_016480780.1">
    <property type="nucleotide sequence ID" value="XM_016625294.1"/>
</dbReference>
<dbReference type="OrthoDB" id="418748at2759"/>
<gene>
    <name evidence="2" type="primary">LOC107801888</name>
</gene>
<keyword evidence="1" id="KW-1185">Reference proteome</keyword>
<reference evidence="2" key="2">
    <citation type="submission" date="2025-08" db="UniProtKB">
        <authorList>
            <consortium name="RefSeq"/>
        </authorList>
    </citation>
    <scope>IDENTIFICATION</scope>
    <source>
        <tissue evidence="2">Leaf</tissue>
    </source>
</reference>